<dbReference type="PANTHER" id="PTHR11122:SF13">
    <property type="entry name" value="GLUCOSE-6-PHOSPHATE 1-EPIMERASE"/>
    <property type="match status" value="1"/>
</dbReference>
<dbReference type="InterPro" id="IPR008183">
    <property type="entry name" value="Aldose_1/G6P_1-epimerase"/>
</dbReference>
<name>A0A9N8H2A1_9STRA</name>
<gene>
    <name evidence="1" type="ORF">SEMRO_60_G034560.1</name>
</gene>
<accession>A0A9N8H2A1</accession>
<dbReference type="GO" id="GO:0005975">
    <property type="term" value="P:carbohydrate metabolic process"/>
    <property type="evidence" value="ECO:0007669"/>
    <property type="project" value="InterPro"/>
</dbReference>
<dbReference type="InterPro" id="IPR014718">
    <property type="entry name" value="GH-type_carb-bd"/>
</dbReference>
<comment type="caution">
    <text evidence="1">The sequence shown here is derived from an EMBL/GenBank/DDBJ whole genome shotgun (WGS) entry which is preliminary data.</text>
</comment>
<keyword evidence="2" id="KW-1185">Reference proteome</keyword>
<dbReference type="SUPFAM" id="SSF74650">
    <property type="entry name" value="Galactose mutarotase-like"/>
    <property type="match status" value="1"/>
</dbReference>
<dbReference type="AlphaFoldDB" id="A0A9N8H2A1"/>
<dbReference type="InterPro" id="IPR011013">
    <property type="entry name" value="Gal_mutarotase_sf_dom"/>
</dbReference>
<proteinExistence type="predicted"/>
<dbReference type="Gene3D" id="2.70.98.10">
    <property type="match status" value="1"/>
</dbReference>
<dbReference type="EMBL" id="CAICTM010000059">
    <property type="protein sequence ID" value="CAB9499403.1"/>
    <property type="molecule type" value="Genomic_DNA"/>
</dbReference>
<dbReference type="PANTHER" id="PTHR11122">
    <property type="entry name" value="APOSPORY-ASSOCIATED PROTEIN C-RELATED"/>
    <property type="match status" value="1"/>
</dbReference>
<dbReference type="GO" id="GO:0030246">
    <property type="term" value="F:carbohydrate binding"/>
    <property type="evidence" value="ECO:0007669"/>
    <property type="project" value="InterPro"/>
</dbReference>
<protein>
    <submittedName>
        <fullName evidence="1">Aldose 1-epimerase</fullName>
    </submittedName>
</protein>
<evidence type="ECO:0000313" key="1">
    <source>
        <dbReference type="EMBL" id="CAB9499403.1"/>
    </source>
</evidence>
<evidence type="ECO:0000313" key="2">
    <source>
        <dbReference type="Proteomes" id="UP001153069"/>
    </source>
</evidence>
<dbReference type="Proteomes" id="UP001153069">
    <property type="component" value="Unassembled WGS sequence"/>
</dbReference>
<organism evidence="1 2">
    <name type="scientific">Seminavis robusta</name>
    <dbReference type="NCBI Taxonomy" id="568900"/>
    <lineage>
        <taxon>Eukaryota</taxon>
        <taxon>Sar</taxon>
        <taxon>Stramenopiles</taxon>
        <taxon>Ochrophyta</taxon>
        <taxon>Bacillariophyta</taxon>
        <taxon>Bacillariophyceae</taxon>
        <taxon>Bacillariophycidae</taxon>
        <taxon>Naviculales</taxon>
        <taxon>Naviculaceae</taxon>
        <taxon>Seminavis</taxon>
    </lineage>
</organism>
<dbReference type="OrthoDB" id="1659429at2759"/>
<reference evidence="1" key="1">
    <citation type="submission" date="2020-06" db="EMBL/GenBank/DDBJ databases">
        <authorList>
            <consortium name="Plant Systems Biology data submission"/>
        </authorList>
    </citation>
    <scope>NUCLEOTIDE SEQUENCE</scope>
    <source>
        <strain evidence="1">D6</strain>
    </source>
</reference>
<dbReference type="GO" id="GO:0047938">
    <property type="term" value="F:glucose-6-phosphate 1-epimerase activity"/>
    <property type="evidence" value="ECO:0007669"/>
    <property type="project" value="TreeGrafter"/>
</dbReference>
<sequence length="339" mass="37472">MSIETIEHTGTGAEFEIHSHGANIISFKPVVSSKDDLKENREVLFVSRESKVLPIRGGIPIMFPIVVPFGEKQEMPEGGFLQHNNFNCDEEFRYDARSDAAAQFSLDSLSTTNCRGHGLWAAAEPGAVSYSADLVYNIKVRGPQLTAALTIKNPSGSRANTFPFQLLFHNYFKVANEGAMDPDECYVKGLEGYIRQDWTEGPDSKVIDEQAADPVVLKTDAETHYVFDPKGHMKKSLDVIIGIGDGRNIQLTASCKIDDNELPVTCVVWNPHKTKARKMADFGSAEWQEVIGVQPGVLERNMLQPQQQLVFEYTIKLLAGEGEEEGAWSRDAPAPAEAK</sequence>
<dbReference type="Pfam" id="PF01263">
    <property type="entry name" value="Aldose_epim"/>
    <property type="match status" value="1"/>
</dbReference>
<dbReference type="GO" id="GO:0005737">
    <property type="term" value="C:cytoplasm"/>
    <property type="evidence" value="ECO:0007669"/>
    <property type="project" value="TreeGrafter"/>
</dbReference>